<keyword evidence="3" id="KW-0949">S-adenosyl-L-methionine</keyword>
<dbReference type="CDD" id="cd02440">
    <property type="entry name" value="AdoMet_MTases"/>
    <property type="match status" value="1"/>
</dbReference>
<evidence type="ECO:0000313" key="6">
    <source>
        <dbReference type="Proteomes" id="UP001440984"/>
    </source>
</evidence>
<gene>
    <name evidence="5" type="ORF">ABJI51_39885</name>
</gene>
<dbReference type="Proteomes" id="UP001440984">
    <property type="component" value="Unassembled WGS sequence"/>
</dbReference>
<keyword evidence="6" id="KW-1185">Reference proteome</keyword>
<protein>
    <submittedName>
        <fullName evidence="5">Class I SAM-dependent methyltransferase</fullName>
        <ecNumber evidence="5">2.1.1.-</ecNumber>
    </submittedName>
</protein>
<dbReference type="SUPFAM" id="SSF53335">
    <property type="entry name" value="S-adenosyl-L-methionine-dependent methyltransferases"/>
    <property type="match status" value="1"/>
</dbReference>
<dbReference type="RefSeq" id="WP_348956362.1">
    <property type="nucleotide sequence ID" value="NZ_JBDZYD010000019.1"/>
</dbReference>
<evidence type="ECO:0000313" key="5">
    <source>
        <dbReference type="EMBL" id="MEQ0565275.1"/>
    </source>
</evidence>
<evidence type="ECO:0000256" key="2">
    <source>
        <dbReference type="ARBA" id="ARBA00022679"/>
    </source>
</evidence>
<dbReference type="EMBL" id="JBDZYD010000019">
    <property type="protein sequence ID" value="MEQ0565275.1"/>
    <property type="molecule type" value="Genomic_DNA"/>
</dbReference>
<feature type="domain" description="Methyltransferase" evidence="4">
    <location>
        <begin position="65"/>
        <end position="157"/>
    </location>
</feature>
<keyword evidence="2 5" id="KW-0808">Transferase</keyword>
<evidence type="ECO:0000256" key="3">
    <source>
        <dbReference type="ARBA" id="ARBA00022691"/>
    </source>
</evidence>
<evidence type="ECO:0000256" key="1">
    <source>
        <dbReference type="ARBA" id="ARBA00022603"/>
    </source>
</evidence>
<accession>A0ABV0LSI2</accession>
<dbReference type="Gene3D" id="3.40.50.150">
    <property type="entry name" value="Vaccinia Virus protein VP39"/>
    <property type="match status" value="1"/>
</dbReference>
<dbReference type="InterPro" id="IPR029063">
    <property type="entry name" value="SAM-dependent_MTases_sf"/>
</dbReference>
<keyword evidence="1 5" id="KW-0489">Methyltransferase</keyword>
<dbReference type="InterPro" id="IPR041698">
    <property type="entry name" value="Methyltransf_25"/>
</dbReference>
<organism evidence="5 6">
    <name type="scientific">Amycolatopsis melonis</name>
    <dbReference type="NCBI Taxonomy" id="3156488"/>
    <lineage>
        <taxon>Bacteria</taxon>
        <taxon>Bacillati</taxon>
        <taxon>Actinomycetota</taxon>
        <taxon>Actinomycetes</taxon>
        <taxon>Pseudonocardiales</taxon>
        <taxon>Pseudonocardiaceae</taxon>
        <taxon>Amycolatopsis</taxon>
    </lineage>
</organism>
<comment type="caution">
    <text evidence="5">The sequence shown here is derived from an EMBL/GenBank/DDBJ whole genome shotgun (WGS) entry which is preliminary data.</text>
</comment>
<proteinExistence type="predicted"/>
<dbReference type="PANTHER" id="PTHR43464:SF19">
    <property type="entry name" value="UBIQUINONE BIOSYNTHESIS O-METHYLTRANSFERASE, MITOCHONDRIAL"/>
    <property type="match status" value="1"/>
</dbReference>
<dbReference type="Pfam" id="PF13649">
    <property type="entry name" value="Methyltransf_25"/>
    <property type="match status" value="1"/>
</dbReference>
<dbReference type="GO" id="GO:0032259">
    <property type="term" value="P:methylation"/>
    <property type="evidence" value="ECO:0007669"/>
    <property type="project" value="UniProtKB-KW"/>
</dbReference>
<reference evidence="5 6" key="1">
    <citation type="submission" date="2024-05" db="EMBL/GenBank/DDBJ databases">
        <authorList>
            <person name="Zhao H."/>
            <person name="Xu Y."/>
            <person name="Lin S."/>
            <person name="Spain J.C."/>
            <person name="Zhou N.-Y."/>
        </authorList>
    </citation>
    <scope>NUCLEOTIDE SEQUENCE [LARGE SCALE GENOMIC DNA]</scope>
    <source>
        <strain evidence="5 6">NEAU-NG30</strain>
    </source>
</reference>
<name>A0ABV0LSI2_9PSEU</name>
<dbReference type="GO" id="GO:0008168">
    <property type="term" value="F:methyltransferase activity"/>
    <property type="evidence" value="ECO:0007669"/>
    <property type="project" value="UniProtKB-KW"/>
</dbReference>
<dbReference type="PANTHER" id="PTHR43464">
    <property type="entry name" value="METHYLTRANSFERASE"/>
    <property type="match status" value="1"/>
</dbReference>
<dbReference type="EC" id="2.1.1.-" evidence="5"/>
<evidence type="ECO:0000259" key="4">
    <source>
        <dbReference type="Pfam" id="PF13649"/>
    </source>
</evidence>
<sequence length="237" mass="26197">MNREVGSVGDLLHLLDGLFDDGSAPDRWDRFYADRDRPVPFFVTHPDESLDSWLRTGLLRGGRALDLGCGPGRNALRLAAAGYEVDAVDLSPVAIEWARERAEGVDGVRFHRGDIFTVDLPHETYDLIYDSGCLHHLAPHRRISYRQLLDRRLAPGGHFGLACFAAGTGNPGSGVEIPDAQLYRDGSLHGGLAFEPADLRRLFAEYTEVELRPMTEPDADSGVFGVSFLHVGLFRRD</sequence>